<reference evidence="1 2" key="1">
    <citation type="journal article" date="2016" name="Nat. Commun.">
        <title>Thousands of microbial genomes shed light on interconnected biogeochemical processes in an aquifer system.</title>
        <authorList>
            <person name="Anantharaman K."/>
            <person name="Brown C.T."/>
            <person name="Hug L.A."/>
            <person name="Sharon I."/>
            <person name="Castelle C.J."/>
            <person name="Probst A.J."/>
            <person name="Thomas B.C."/>
            <person name="Singh A."/>
            <person name="Wilkins M.J."/>
            <person name="Karaoz U."/>
            <person name="Brodie E.L."/>
            <person name="Williams K.H."/>
            <person name="Hubbard S.S."/>
            <person name="Banfield J.F."/>
        </authorList>
    </citation>
    <scope>NUCLEOTIDE SEQUENCE [LARGE SCALE GENOMIC DNA]</scope>
</reference>
<accession>A0A1F7UNU2</accession>
<name>A0A1F7UNU2_9BACT</name>
<protein>
    <submittedName>
        <fullName evidence="1">Uncharacterized protein</fullName>
    </submittedName>
</protein>
<dbReference type="AlphaFoldDB" id="A0A1F7UNU2"/>
<organism evidence="1 2">
    <name type="scientific">Candidatus Uhrbacteria bacterium RIFCSPLOWO2_01_FULL_47_24</name>
    <dbReference type="NCBI Taxonomy" id="1802401"/>
    <lineage>
        <taxon>Bacteria</taxon>
        <taxon>Candidatus Uhriibacteriota</taxon>
    </lineage>
</organism>
<comment type="caution">
    <text evidence="1">The sequence shown here is derived from an EMBL/GenBank/DDBJ whole genome shotgun (WGS) entry which is preliminary data.</text>
</comment>
<evidence type="ECO:0000313" key="2">
    <source>
        <dbReference type="Proteomes" id="UP000176897"/>
    </source>
</evidence>
<dbReference type="Proteomes" id="UP000176897">
    <property type="component" value="Unassembled WGS sequence"/>
</dbReference>
<proteinExistence type="predicted"/>
<dbReference type="STRING" id="1802401.A3B21_01480"/>
<gene>
    <name evidence="1" type="ORF">A3B21_01480</name>
</gene>
<dbReference type="EMBL" id="MGEJ01000020">
    <property type="protein sequence ID" value="OGL79946.1"/>
    <property type="molecule type" value="Genomic_DNA"/>
</dbReference>
<evidence type="ECO:0000313" key="1">
    <source>
        <dbReference type="EMBL" id="OGL79946.1"/>
    </source>
</evidence>
<sequence length="117" mass="13393">MHDDKWKDTVAMIKSKFNVLDERREEILDIPNAFVEIIEFSAKGGSASGGESPQGKMKLERVTRPVVLDKKTIYSKTGGRASKIEYQYSTDELTHRLQAYRWNEAAGQWEEVRTPMA</sequence>